<dbReference type="SUPFAM" id="SSF56925">
    <property type="entry name" value="OMPA-like"/>
    <property type="match status" value="1"/>
</dbReference>
<accession>A0A1G9N6W1</accession>
<dbReference type="AlphaFoldDB" id="A0A1G9N6W1"/>
<dbReference type="InterPro" id="IPR025665">
    <property type="entry name" value="Beta-barrel_OMP_2"/>
</dbReference>
<dbReference type="EMBL" id="FNFO01000008">
    <property type="protein sequence ID" value="SDL82282.1"/>
    <property type="molecule type" value="Genomic_DNA"/>
</dbReference>
<name>A0A1G9N6W1_9BACT</name>
<proteinExistence type="predicted"/>
<keyword evidence="4" id="KW-1185">Reference proteome</keyword>
<dbReference type="Proteomes" id="UP000198510">
    <property type="component" value="Unassembled WGS sequence"/>
</dbReference>
<evidence type="ECO:0000313" key="4">
    <source>
        <dbReference type="Proteomes" id="UP000198510"/>
    </source>
</evidence>
<dbReference type="OrthoDB" id="1492760at2"/>
<sequence length="195" mass="21491">MLLILLMKKLILTSLFFLLLTPAFAQKFNVGAQIGTNISSLAVPNSNARVGYQYGGFVRYGGRGFIQVEANFSRLSTQLEAQINNLATERDVVNMNSIQFPILGGLKLITSEDESSSLRIMAGLGVAQIFDVRPNTIDVDIDDINRTQADLQAGVGLDLWFLTLDLRYQYGLRSVLEQQDGSPYRILSLSIGAKL</sequence>
<feature type="signal peptide" evidence="1">
    <location>
        <begin position="1"/>
        <end position="25"/>
    </location>
</feature>
<evidence type="ECO:0000256" key="1">
    <source>
        <dbReference type="SAM" id="SignalP"/>
    </source>
</evidence>
<feature type="domain" description="Outer membrane protein beta-barrel" evidence="2">
    <location>
        <begin position="24"/>
        <end position="176"/>
    </location>
</feature>
<dbReference type="InterPro" id="IPR011250">
    <property type="entry name" value="OMP/PagP_B-barrel"/>
</dbReference>
<gene>
    <name evidence="3" type="ORF">SAMN05421823_108200</name>
</gene>
<organism evidence="3 4">
    <name type="scientific">Catalinimonas alkaloidigena</name>
    <dbReference type="NCBI Taxonomy" id="1075417"/>
    <lineage>
        <taxon>Bacteria</taxon>
        <taxon>Pseudomonadati</taxon>
        <taxon>Bacteroidota</taxon>
        <taxon>Cytophagia</taxon>
        <taxon>Cytophagales</taxon>
        <taxon>Catalimonadaceae</taxon>
        <taxon>Catalinimonas</taxon>
    </lineage>
</organism>
<feature type="chain" id="PRO_5011747425" evidence="1">
    <location>
        <begin position="26"/>
        <end position="195"/>
    </location>
</feature>
<evidence type="ECO:0000313" key="3">
    <source>
        <dbReference type="EMBL" id="SDL82282.1"/>
    </source>
</evidence>
<evidence type="ECO:0000259" key="2">
    <source>
        <dbReference type="Pfam" id="PF13568"/>
    </source>
</evidence>
<protein>
    <submittedName>
        <fullName evidence="3">Outer membrane protein beta-barrel domain-containing protein</fullName>
    </submittedName>
</protein>
<keyword evidence="1" id="KW-0732">Signal</keyword>
<dbReference type="Pfam" id="PF13568">
    <property type="entry name" value="OMP_b-brl_2"/>
    <property type="match status" value="1"/>
</dbReference>
<reference evidence="3 4" key="1">
    <citation type="submission" date="2016-10" db="EMBL/GenBank/DDBJ databases">
        <authorList>
            <person name="de Groot N.N."/>
        </authorList>
    </citation>
    <scope>NUCLEOTIDE SEQUENCE [LARGE SCALE GENOMIC DNA]</scope>
    <source>
        <strain evidence="3 4">DSM 25186</strain>
    </source>
</reference>
<dbReference type="STRING" id="1075417.SAMN05421823_108200"/>